<feature type="transmembrane region" description="Helical" evidence="1">
    <location>
        <begin position="6"/>
        <end position="29"/>
    </location>
</feature>
<keyword evidence="3" id="KW-1185">Reference proteome</keyword>
<protein>
    <recommendedName>
        <fullName evidence="4">DUF3750 domain-containing protein</fullName>
    </recommendedName>
</protein>
<comment type="caution">
    <text evidence="2">The sequence shown here is derived from an EMBL/GenBank/DDBJ whole genome shotgun (WGS) entry which is preliminary data.</text>
</comment>
<dbReference type="AlphaFoldDB" id="A0A8J3DFH9"/>
<sequence>MSLKRLLLYLLVFILMIFIVPALVTLAWWELQDRPRSWRAADWSSARLLPEASSGQEPAVYIMAARTGGLKGAFAVHSWIVLKRESANSYERYDKVGWGSPIRRSAYAADGRWYSNLPQIVCEAHGDDAIRIMPAIDAAIENYPYAHTGDYTIWPGPNSNTFIAHITHEVPELGACMAPNATGRDFAPGFAALDISRNGWNLHATLGGLAGFAIGRDVGFELHFMGLVAGFDLMRPAIKVPAYGLVGMPFTRTAQAKH</sequence>
<evidence type="ECO:0000313" key="3">
    <source>
        <dbReference type="Proteomes" id="UP000641137"/>
    </source>
</evidence>
<dbReference type="EMBL" id="BMZO01000003">
    <property type="protein sequence ID" value="GHC66359.1"/>
    <property type="molecule type" value="Genomic_DNA"/>
</dbReference>
<organism evidence="2 3">
    <name type="scientific">Limoniibacter endophyticus</name>
    <dbReference type="NCBI Taxonomy" id="1565040"/>
    <lineage>
        <taxon>Bacteria</taxon>
        <taxon>Pseudomonadati</taxon>
        <taxon>Pseudomonadota</taxon>
        <taxon>Alphaproteobacteria</taxon>
        <taxon>Hyphomicrobiales</taxon>
        <taxon>Bartonellaceae</taxon>
        <taxon>Limoniibacter</taxon>
    </lineage>
</organism>
<evidence type="ECO:0000256" key="1">
    <source>
        <dbReference type="SAM" id="Phobius"/>
    </source>
</evidence>
<evidence type="ECO:0008006" key="4">
    <source>
        <dbReference type="Google" id="ProtNLM"/>
    </source>
</evidence>
<accession>A0A8J3DFH9</accession>
<gene>
    <name evidence="2" type="ORF">GCM10010136_09380</name>
</gene>
<dbReference type="Pfam" id="PF12570">
    <property type="entry name" value="DUF3750"/>
    <property type="match status" value="1"/>
</dbReference>
<keyword evidence="1" id="KW-0812">Transmembrane</keyword>
<keyword evidence="1" id="KW-0472">Membrane</keyword>
<proteinExistence type="predicted"/>
<evidence type="ECO:0000313" key="2">
    <source>
        <dbReference type="EMBL" id="GHC66359.1"/>
    </source>
</evidence>
<name>A0A8J3DFH9_9HYPH</name>
<dbReference type="Proteomes" id="UP000641137">
    <property type="component" value="Unassembled WGS sequence"/>
</dbReference>
<reference evidence="2" key="2">
    <citation type="submission" date="2020-09" db="EMBL/GenBank/DDBJ databases">
        <authorList>
            <person name="Sun Q."/>
            <person name="Kim S."/>
        </authorList>
    </citation>
    <scope>NUCLEOTIDE SEQUENCE</scope>
    <source>
        <strain evidence="2">KCTC 42097</strain>
    </source>
</reference>
<keyword evidence="1" id="KW-1133">Transmembrane helix</keyword>
<reference evidence="2" key="1">
    <citation type="journal article" date="2014" name="Int. J. Syst. Evol. Microbiol.">
        <title>Complete genome sequence of Corynebacterium casei LMG S-19264T (=DSM 44701T), isolated from a smear-ripened cheese.</title>
        <authorList>
            <consortium name="US DOE Joint Genome Institute (JGI-PGF)"/>
            <person name="Walter F."/>
            <person name="Albersmeier A."/>
            <person name="Kalinowski J."/>
            <person name="Ruckert C."/>
        </authorList>
    </citation>
    <scope>NUCLEOTIDE SEQUENCE</scope>
    <source>
        <strain evidence="2">KCTC 42097</strain>
    </source>
</reference>
<dbReference type="RefSeq" id="WP_189488429.1">
    <property type="nucleotide sequence ID" value="NZ_BMZO01000003.1"/>
</dbReference>
<dbReference type="InterPro" id="IPR022224">
    <property type="entry name" value="DUF3750"/>
</dbReference>